<keyword evidence="8" id="KW-0175">Coiled coil</keyword>
<name>A0A3N4G415_9LACT</name>
<dbReference type="InterPro" id="IPR050351">
    <property type="entry name" value="BphY/WalK/GraS-like"/>
</dbReference>
<dbReference type="PROSITE" id="PS50109">
    <property type="entry name" value="HIS_KIN"/>
    <property type="match status" value="1"/>
</dbReference>
<dbReference type="InterPro" id="IPR003661">
    <property type="entry name" value="HisK_dim/P_dom"/>
</dbReference>
<dbReference type="Gene3D" id="6.10.340.10">
    <property type="match status" value="1"/>
</dbReference>
<dbReference type="EC" id="2.7.13.3" evidence="3"/>
<evidence type="ECO:0000256" key="3">
    <source>
        <dbReference type="ARBA" id="ARBA00012438"/>
    </source>
</evidence>
<comment type="catalytic activity">
    <reaction evidence="1">
        <text>ATP + protein L-histidine = ADP + protein N-phospho-L-histidine.</text>
        <dbReference type="EC" id="2.7.13.3"/>
    </reaction>
</comment>
<keyword evidence="7" id="KW-0902">Two-component regulatory system</keyword>
<evidence type="ECO:0000259" key="11">
    <source>
        <dbReference type="PROSITE" id="PS50885"/>
    </source>
</evidence>
<dbReference type="Gene3D" id="3.30.565.10">
    <property type="entry name" value="Histidine kinase-like ATPase, C-terminal domain"/>
    <property type="match status" value="1"/>
</dbReference>
<dbReference type="SMART" id="SM00387">
    <property type="entry name" value="HATPase_c"/>
    <property type="match status" value="1"/>
</dbReference>
<dbReference type="PROSITE" id="PS50885">
    <property type="entry name" value="HAMP"/>
    <property type="match status" value="1"/>
</dbReference>
<comment type="caution">
    <text evidence="12">The sequence shown here is derived from an EMBL/GenBank/DDBJ whole genome shotgun (WGS) entry which is preliminary data.</text>
</comment>
<dbReference type="InterPro" id="IPR036890">
    <property type="entry name" value="HATPase_C_sf"/>
</dbReference>
<dbReference type="InterPro" id="IPR003594">
    <property type="entry name" value="HATPase_dom"/>
</dbReference>
<evidence type="ECO:0000256" key="5">
    <source>
        <dbReference type="ARBA" id="ARBA00022679"/>
    </source>
</evidence>
<dbReference type="SMART" id="SM00388">
    <property type="entry name" value="HisKA"/>
    <property type="match status" value="1"/>
</dbReference>
<keyword evidence="13" id="KW-1185">Reference proteome</keyword>
<keyword evidence="9" id="KW-0812">Transmembrane</keyword>
<dbReference type="SUPFAM" id="SSF55874">
    <property type="entry name" value="ATPase domain of HSP90 chaperone/DNA topoisomerase II/histidine kinase"/>
    <property type="match status" value="1"/>
</dbReference>
<dbReference type="GO" id="GO:0000155">
    <property type="term" value="F:phosphorelay sensor kinase activity"/>
    <property type="evidence" value="ECO:0007669"/>
    <property type="project" value="InterPro"/>
</dbReference>
<proteinExistence type="predicted"/>
<sequence>MKRTIKWQLLLSFVSLSFILVGTFSWITLNLMESHFEDYVRERQESELTAYQTELENFYQKTGTWADAPPTIQNIGRDALQKGIILKVYDHAGNQVWGPSPSEEEESKNRIQTHLLNMEQIMGDIESGYVQTIVPLGSETDPIGSLEVQSVGPFAYTEHDALFLADMRNNFIFVAIGSLIISLFFALLIAKKLSSPIVRIQNFTTEIAKGHYSHLAIEETGIQEIDSLLDSVDELSGQLQRQQEIRNRLSSDIAHEIRTPLTTLKGNIEAMIDGVWEVSEERLYHCYEEVNRIARLIGQIDRINEIESHESQLQKSSFDLLELTQQVAGTFQALLIEKGIDCAINGEAVLISADRDKIHQVVTNLLYNAIKFTPSGGHIDLQVSQISGVASFKITDTGQGIPPNEINQVFERFYMAEPSRNRKLGGQGIGLSIVKGIVNAHHGTISVESTYGKGTTFVVSLPLESHIKA</sequence>
<keyword evidence="9" id="KW-1133">Transmembrane helix</keyword>
<dbReference type="Proteomes" id="UP000273977">
    <property type="component" value="Unassembled WGS sequence"/>
</dbReference>
<feature type="coiled-coil region" evidence="8">
    <location>
        <begin position="225"/>
        <end position="252"/>
    </location>
</feature>
<dbReference type="EMBL" id="RKMG01000036">
    <property type="protein sequence ID" value="RPA56888.1"/>
    <property type="molecule type" value="Genomic_DNA"/>
</dbReference>
<dbReference type="FunFam" id="3.30.565.10:FF:000006">
    <property type="entry name" value="Sensor histidine kinase WalK"/>
    <property type="match status" value="1"/>
</dbReference>
<evidence type="ECO:0000256" key="4">
    <source>
        <dbReference type="ARBA" id="ARBA00022553"/>
    </source>
</evidence>
<gene>
    <name evidence="12" type="ORF">EF384_08660</name>
</gene>
<keyword evidence="4" id="KW-0597">Phosphoprotein</keyword>
<evidence type="ECO:0000256" key="2">
    <source>
        <dbReference type="ARBA" id="ARBA00004370"/>
    </source>
</evidence>
<dbReference type="Pfam" id="PF02518">
    <property type="entry name" value="HATPase_c"/>
    <property type="match status" value="1"/>
</dbReference>
<feature type="domain" description="Histidine kinase" evidence="10">
    <location>
        <begin position="252"/>
        <end position="465"/>
    </location>
</feature>
<dbReference type="PRINTS" id="PR00344">
    <property type="entry name" value="BCTRLSENSOR"/>
</dbReference>
<evidence type="ECO:0000256" key="7">
    <source>
        <dbReference type="ARBA" id="ARBA00023012"/>
    </source>
</evidence>
<evidence type="ECO:0000256" key="6">
    <source>
        <dbReference type="ARBA" id="ARBA00022777"/>
    </source>
</evidence>
<dbReference type="OrthoDB" id="9813151at2"/>
<dbReference type="GO" id="GO:0005886">
    <property type="term" value="C:plasma membrane"/>
    <property type="evidence" value="ECO:0007669"/>
    <property type="project" value="TreeGrafter"/>
</dbReference>
<dbReference type="PANTHER" id="PTHR45453:SF1">
    <property type="entry name" value="PHOSPHATE REGULON SENSOR PROTEIN PHOR"/>
    <property type="match status" value="1"/>
</dbReference>
<evidence type="ECO:0000256" key="1">
    <source>
        <dbReference type="ARBA" id="ARBA00000085"/>
    </source>
</evidence>
<keyword evidence="6 12" id="KW-0418">Kinase</keyword>
<dbReference type="CDD" id="cd00082">
    <property type="entry name" value="HisKA"/>
    <property type="match status" value="1"/>
</dbReference>
<accession>A0A3N4G415</accession>
<dbReference type="Gene3D" id="1.10.287.130">
    <property type="match status" value="1"/>
</dbReference>
<dbReference type="Pfam" id="PF00512">
    <property type="entry name" value="HisKA"/>
    <property type="match status" value="1"/>
</dbReference>
<dbReference type="RefSeq" id="WP_123781175.1">
    <property type="nucleotide sequence ID" value="NZ_RKMG01000036.1"/>
</dbReference>
<comment type="subcellular location">
    <subcellularLocation>
        <location evidence="2">Membrane</location>
    </subcellularLocation>
</comment>
<evidence type="ECO:0000313" key="13">
    <source>
        <dbReference type="Proteomes" id="UP000273977"/>
    </source>
</evidence>
<dbReference type="InterPro" id="IPR003660">
    <property type="entry name" value="HAMP_dom"/>
</dbReference>
<protein>
    <recommendedName>
        <fullName evidence="3">histidine kinase</fullName>
        <ecNumber evidence="3">2.7.13.3</ecNumber>
    </recommendedName>
</protein>
<organism evidence="12 13">
    <name type="scientific">Aerococcus agrisoli</name>
    <dbReference type="NCBI Taxonomy" id="2487350"/>
    <lineage>
        <taxon>Bacteria</taxon>
        <taxon>Bacillati</taxon>
        <taxon>Bacillota</taxon>
        <taxon>Bacilli</taxon>
        <taxon>Lactobacillales</taxon>
        <taxon>Aerococcaceae</taxon>
        <taxon>Aerococcus</taxon>
    </lineage>
</organism>
<dbReference type="GO" id="GO:0016036">
    <property type="term" value="P:cellular response to phosphate starvation"/>
    <property type="evidence" value="ECO:0007669"/>
    <property type="project" value="TreeGrafter"/>
</dbReference>
<feature type="domain" description="HAMP" evidence="11">
    <location>
        <begin position="191"/>
        <end position="244"/>
    </location>
</feature>
<evidence type="ECO:0000259" key="10">
    <source>
        <dbReference type="PROSITE" id="PS50109"/>
    </source>
</evidence>
<dbReference type="GO" id="GO:0004721">
    <property type="term" value="F:phosphoprotein phosphatase activity"/>
    <property type="evidence" value="ECO:0007669"/>
    <property type="project" value="TreeGrafter"/>
</dbReference>
<dbReference type="InterPro" id="IPR005467">
    <property type="entry name" value="His_kinase_dom"/>
</dbReference>
<dbReference type="PANTHER" id="PTHR45453">
    <property type="entry name" value="PHOSPHATE REGULON SENSOR PROTEIN PHOR"/>
    <property type="match status" value="1"/>
</dbReference>
<evidence type="ECO:0000256" key="8">
    <source>
        <dbReference type="SAM" id="Coils"/>
    </source>
</evidence>
<dbReference type="InterPro" id="IPR036097">
    <property type="entry name" value="HisK_dim/P_sf"/>
</dbReference>
<evidence type="ECO:0000256" key="9">
    <source>
        <dbReference type="SAM" id="Phobius"/>
    </source>
</evidence>
<dbReference type="AlphaFoldDB" id="A0A3N4G415"/>
<feature type="transmembrane region" description="Helical" evidence="9">
    <location>
        <begin position="171"/>
        <end position="190"/>
    </location>
</feature>
<keyword evidence="5" id="KW-0808">Transferase</keyword>
<dbReference type="InterPro" id="IPR004358">
    <property type="entry name" value="Sig_transdc_His_kin-like_C"/>
</dbReference>
<dbReference type="SUPFAM" id="SSF47384">
    <property type="entry name" value="Homodimeric domain of signal transducing histidine kinase"/>
    <property type="match status" value="1"/>
</dbReference>
<evidence type="ECO:0000313" key="12">
    <source>
        <dbReference type="EMBL" id="RPA56888.1"/>
    </source>
</evidence>
<reference evidence="12 13" key="1">
    <citation type="submission" date="2018-11" db="EMBL/GenBank/DDBJ databases">
        <title>Aerococcus sp. SJQ22, whole genome shotgun sequence.</title>
        <authorList>
            <person name="Sun L."/>
            <person name="Gao X."/>
            <person name="Chen W."/>
            <person name="Huang K."/>
        </authorList>
    </citation>
    <scope>NUCLEOTIDE SEQUENCE [LARGE SCALE GENOMIC DNA]</scope>
    <source>
        <strain evidence="12 13">SJQ22</strain>
    </source>
</reference>
<keyword evidence="9" id="KW-0472">Membrane</keyword>